<dbReference type="Proteomes" id="UP000032160">
    <property type="component" value="Chromosome I"/>
</dbReference>
<proteinExistence type="inferred from homology"/>
<dbReference type="PANTHER" id="PTHR42743">
    <property type="entry name" value="AMINO-ACID AMINOTRANSFERASE"/>
    <property type="match status" value="1"/>
</dbReference>
<keyword evidence="9" id="KW-0663">Pyridoxal phosphate</keyword>
<dbReference type="GO" id="GO:0005829">
    <property type="term" value="C:cytosol"/>
    <property type="evidence" value="ECO:0007669"/>
    <property type="project" value="TreeGrafter"/>
</dbReference>
<keyword evidence="10" id="KW-0100">Branched-chain amino acid biosynthesis</keyword>
<dbReference type="InterPro" id="IPR043132">
    <property type="entry name" value="BCAT-like_C"/>
</dbReference>
<evidence type="ECO:0000256" key="5">
    <source>
        <dbReference type="ARBA" id="ARBA00005072"/>
    </source>
</evidence>
<comment type="pathway">
    <text evidence="4">Amino-acid biosynthesis; L-valine biosynthesis; L-valine from pyruvate: step 4/4.</text>
</comment>
<dbReference type="GO" id="GO:0052656">
    <property type="term" value="F:L-isoleucine-2-oxoglutarate transaminase activity"/>
    <property type="evidence" value="ECO:0007669"/>
    <property type="project" value="RHEA"/>
</dbReference>
<evidence type="ECO:0000256" key="13">
    <source>
        <dbReference type="ARBA" id="ARBA00049229"/>
    </source>
</evidence>
<keyword evidence="14" id="KW-0032">Aminotransferase</keyword>
<dbReference type="InterPro" id="IPR050571">
    <property type="entry name" value="Class-IV_PLP-Dep_Aminotrnsfr"/>
</dbReference>
<dbReference type="InterPro" id="IPR036038">
    <property type="entry name" value="Aminotransferase-like"/>
</dbReference>
<dbReference type="NCBIfam" id="NF005209">
    <property type="entry name" value="PRK06680.1"/>
    <property type="match status" value="1"/>
</dbReference>
<evidence type="ECO:0000313" key="14">
    <source>
        <dbReference type="EMBL" id="CDO61076.1"/>
    </source>
</evidence>
<keyword evidence="15" id="KW-1185">Reference proteome</keyword>
<protein>
    <recommendedName>
        <fullName evidence="8">Probable branched-chain-amino-acid aminotransferase</fullName>
        <ecNumber evidence="7">2.6.1.42</ecNumber>
    </recommendedName>
</protein>
<evidence type="ECO:0000313" key="15">
    <source>
        <dbReference type="Proteomes" id="UP000032160"/>
    </source>
</evidence>
<evidence type="ECO:0000256" key="12">
    <source>
        <dbReference type="ARBA" id="ARBA00048798"/>
    </source>
</evidence>
<evidence type="ECO:0000256" key="8">
    <source>
        <dbReference type="ARBA" id="ARBA00014472"/>
    </source>
</evidence>
<dbReference type="STRING" id="1458461.BN1012_Phect2864"/>
<dbReference type="EC" id="2.6.1.42" evidence="7"/>
<dbReference type="Gene3D" id="3.20.10.10">
    <property type="entry name" value="D-amino Acid Aminotransferase, subunit A, domain 2"/>
    <property type="match status" value="1"/>
</dbReference>
<comment type="catalytic activity">
    <reaction evidence="13">
        <text>L-leucine + 2-oxoglutarate = 4-methyl-2-oxopentanoate + L-glutamate</text>
        <dbReference type="Rhea" id="RHEA:18321"/>
        <dbReference type="ChEBI" id="CHEBI:16810"/>
        <dbReference type="ChEBI" id="CHEBI:17865"/>
        <dbReference type="ChEBI" id="CHEBI:29985"/>
        <dbReference type="ChEBI" id="CHEBI:57427"/>
        <dbReference type="EC" id="2.6.1.42"/>
    </reaction>
</comment>
<dbReference type="InterPro" id="IPR001544">
    <property type="entry name" value="Aminotrans_IV"/>
</dbReference>
<comment type="similarity">
    <text evidence="6">Belongs to the class-IV pyridoxal-phosphate-dependent aminotransferase family.</text>
</comment>
<dbReference type="KEGG" id="pect:BN1012_Phect2864"/>
<evidence type="ECO:0000256" key="11">
    <source>
        <dbReference type="ARBA" id="ARBA00048212"/>
    </source>
</evidence>
<evidence type="ECO:0000256" key="7">
    <source>
        <dbReference type="ARBA" id="ARBA00013053"/>
    </source>
</evidence>
<organism evidence="14 15">
    <name type="scientific">Candidatus Phaeomarinibacter ectocarpi</name>
    <dbReference type="NCBI Taxonomy" id="1458461"/>
    <lineage>
        <taxon>Bacteria</taxon>
        <taxon>Pseudomonadati</taxon>
        <taxon>Pseudomonadota</taxon>
        <taxon>Alphaproteobacteria</taxon>
        <taxon>Hyphomicrobiales</taxon>
        <taxon>Parvibaculaceae</taxon>
        <taxon>Candidatus Phaeomarinibacter</taxon>
    </lineage>
</organism>
<evidence type="ECO:0000256" key="9">
    <source>
        <dbReference type="ARBA" id="ARBA00022898"/>
    </source>
</evidence>
<dbReference type="PANTHER" id="PTHR42743:SF11">
    <property type="entry name" value="AMINODEOXYCHORISMATE LYASE"/>
    <property type="match status" value="1"/>
</dbReference>
<sequence>MSRIAFVKDARNPGSYVPRDRAGVSIEDRGFLFSDSIYEVCEVRDGGLVDEQRHLDRYVASLNALSLASPMPIRSLQLVLRETIRRNHVRNGVLYFQVTRGAARRDHAFPDPPVQATLTVFVTPVNTTVRDARAAAGVEVKTLPDDRWTRRDIKSTSLLPNVLAKQAAREAGAYEAWLVDKAGFITEGSSTNAWIVTDTGTIVTRPLSEDILPGISRSIVLDAAASLQIPVEERVFTVAEAKAAAEAFLSSSSAVLFPVVGIDGVAVGGGEAGPVTLRLRAFSRAISQVSGAQLPSI</sequence>
<comment type="pathway">
    <text evidence="3">Amino-acid biosynthesis; L-isoleucine biosynthesis; L-isoleucine from 2-oxobutanoate: step 4/4.</text>
</comment>
<keyword evidence="10" id="KW-0028">Amino-acid biosynthesis</keyword>
<dbReference type="GO" id="GO:0052655">
    <property type="term" value="F:L-valine-2-oxoglutarate transaminase activity"/>
    <property type="evidence" value="ECO:0007669"/>
    <property type="project" value="RHEA"/>
</dbReference>
<dbReference type="Gene3D" id="3.30.470.10">
    <property type="match status" value="1"/>
</dbReference>
<dbReference type="GO" id="GO:0009082">
    <property type="term" value="P:branched-chain amino acid biosynthetic process"/>
    <property type="evidence" value="ECO:0007669"/>
    <property type="project" value="UniProtKB-KW"/>
</dbReference>
<reference evidence="14 15" key="1">
    <citation type="journal article" date="2014" name="Front. Genet.">
        <title>Genome and metabolic network of "Candidatus Phaeomarinobacter ectocarpi" Ec32, a new candidate genus of Alphaproteobacteria frequently associated with brown algae.</title>
        <authorList>
            <person name="Dittami S.M."/>
            <person name="Barbeyron T."/>
            <person name="Boyen C."/>
            <person name="Cambefort J."/>
            <person name="Collet G."/>
            <person name="Delage L."/>
            <person name="Gobet A."/>
            <person name="Groisillier A."/>
            <person name="Leblanc C."/>
            <person name="Michel G."/>
            <person name="Scornet D."/>
            <person name="Siegel A."/>
            <person name="Tapia J.E."/>
            <person name="Tonon T."/>
        </authorList>
    </citation>
    <scope>NUCLEOTIDE SEQUENCE [LARGE SCALE GENOMIC DNA]</scope>
    <source>
        <strain evidence="14 15">Ec32</strain>
    </source>
</reference>
<name>X5MP80_9HYPH</name>
<comment type="pathway">
    <text evidence="5">Amino-acid biosynthesis; L-leucine biosynthesis; L-leucine from 3-methyl-2-oxobutanoate: step 4/4.</text>
</comment>
<evidence type="ECO:0000256" key="3">
    <source>
        <dbReference type="ARBA" id="ARBA00004824"/>
    </source>
</evidence>
<comment type="function">
    <text evidence="2">Acts on leucine, isoleucine and valine.</text>
</comment>
<dbReference type="OrthoDB" id="9805628at2"/>
<accession>X5MP80</accession>
<dbReference type="Pfam" id="PF01063">
    <property type="entry name" value="Aminotran_4"/>
    <property type="match status" value="1"/>
</dbReference>
<comment type="cofactor">
    <cofactor evidence="1">
        <name>pyridoxal 5'-phosphate</name>
        <dbReference type="ChEBI" id="CHEBI:597326"/>
    </cofactor>
</comment>
<evidence type="ECO:0000256" key="10">
    <source>
        <dbReference type="ARBA" id="ARBA00023304"/>
    </source>
</evidence>
<keyword evidence="14" id="KW-0808">Transferase</keyword>
<dbReference type="GO" id="GO:0008652">
    <property type="term" value="P:amino acid biosynthetic process"/>
    <property type="evidence" value="ECO:0007669"/>
    <property type="project" value="UniProtKB-ARBA"/>
</dbReference>
<evidence type="ECO:0000256" key="2">
    <source>
        <dbReference type="ARBA" id="ARBA00003109"/>
    </source>
</evidence>
<gene>
    <name evidence="14" type="ORF">BN1012_Phect2864</name>
</gene>
<dbReference type="HOGENOM" id="CLU_020844_4_1_5"/>
<dbReference type="GO" id="GO:0052654">
    <property type="term" value="F:L-leucine-2-oxoglutarate transaminase activity"/>
    <property type="evidence" value="ECO:0007669"/>
    <property type="project" value="RHEA"/>
</dbReference>
<evidence type="ECO:0000256" key="1">
    <source>
        <dbReference type="ARBA" id="ARBA00001933"/>
    </source>
</evidence>
<dbReference type="SUPFAM" id="SSF56752">
    <property type="entry name" value="D-aminoacid aminotransferase-like PLP-dependent enzymes"/>
    <property type="match status" value="1"/>
</dbReference>
<dbReference type="InterPro" id="IPR043131">
    <property type="entry name" value="BCAT-like_N"/>
</dbReference>
<evidence type="ECO:0000256" key="6">
    <source>
        <dbReference type="ARBA" id="ARBA00009320"/>
    </source>
</evidence>
<dbReference type="RefSeq" id="WP_043948968.1">
    <property type="nucleotide sequence ID" value="NZ_HG966617.1"/>
</dbReference>
<evidence type="ECO:0000256" key="4">
    <source>
        <dbReference type="ARBA" id="ARBA00004931"/>
    </source>
</evidence>
<dbReference type="PATRIC" id="fig|1458461.3.peg.2870"/>
<dbReference type="FunFam" id="3.20.10.10:FF:000002">
    <property type="entry name" value="D-alanine aminotransferase"/>
    <property type="match status" value="1"/>
</dbReference>
<dbReference type="EMBL" id="HG966617">
    <property type="protein sequence ID" value="CDO61076.1"/>
    <property type="molecule type" value="Genomic_DNA"/>
</dbReference>
<dbReference type="AlphaFoldDB" id="X5MP80"/>
<comment type="catalytic activity">
    <reaction evidence="12">
        <text>L-isoleucine + 2-oxoglutarate = (S)-3-methyl-2-oxopentanoate + L-glutamate</text>
        <dbReference type="Rhea" id="RHEA:24801"/>
        <dbReference type="ChEBI" id="CHEBI:16810"/>
        <dbReference type="ChEBI" id="CHEBI:29985"/>
        <dbReference type="ChEBI" id="CHEBI:35146"/>
        <dbReference type="ChEBI" id="CHEBI:58045"/>
        <dbReference type="EC" id="2.6.1.42"/>
    </reaction>
</comment>
<comment type="catalytic activity">
    <reaction evidence="11">
        <text>L-valine + 2-oxoglutarate = 3-methyl-2-oxobutanoate + L-glutamate</text>
        <dbReference type="Rhea" id="RHEA:24813"/>
        <dbReference type="ChEBI" id="CHEBI:11851"/>
        <dbReference type="ChEBI" id="CHEBI:16810"/>
        <dbReference type="ChEBI" id="CHEBI:29985"/>
        <dbReference type="ChEBI" id="CHEBI:57762"/>
        <dbReference type="EC" id="2.6.1.42"/>
    </reaction>
</comment>